<protein>
    <submittedName>
        <fullName evidence="1">Putative small lipoprotein YifL</fullName>
    </submittedName>
</protein>
<keyword evidence="2" id="KW-1185">Reference proteome</keyword>
<dbReference type="RefSeq" id="WP_184332655.1">
    <property type="nucleotide sequence ID" value="NZ_JACHHZ010000003.1"/>
</dbReference>
<comment type="caution">
    <text evidence="1">The sequence shown here is derived from an EMBL/GenBank/DDBJ whole genome shotgun (WGS) entry which is preliminary data.</text>
</comment>
<gene>
    <name evidence="1" type="ORF">HNQ60_002760</name>
</gene>
<sequence>MLSRSLFVLLLTVLAVSFSGCGKRGGLVYVLEEPQSMTLTASASSTTAKPGDAIVLRVERRTEGKWKQIPLAEVQKGQCWVYQPPAQHEPEVADNVHWAIAPENGAILNRDFRMDHTKVATINIKGTITFTPVSKLKCEDDRAVEGTPISIEVS</sequence>
<proteinExistence type="predicted"/>
<evidence type="ECO:0000313" key="1">
    <source>
        <dbReference type="EMBL" id="MBB6093879.1"/>
    </source>
</evidence>
<evidence type="ECO:0000313" key="2">
    <source>
        <dbReference type="Proteomes" id="UP000588068"/>
    </source>
</evidence>
<organism evidence="1 2">
    <name type="scientific">Povalibacter uvarum</name>
    <dbReference type="NCBI Taxonomy" id="732238"/>
    <lineage>
        <taxon>Bacteria</taxon>
        <taxon>Pseudomonadati</taxon>
        <taxon>Pseudomonadota</taxon>
        <taxon>Gammaproteobacteria</taxon>
        <taxon>Steroidobacterales</taxon>
        <taxon>Steroidobacteraceae</taxon>
        <taxon>Povalibacter</taxon>
    </lineage>
</organism>
<name>A0A841HNF7_9GAMM</name>
<keyword evidence="1" id="KW-0449">Lipoprotein</keyword>
<dbReference type="AlphaFoldDB" id="A0A841HNF7"/>
<dbReference type="Proteomes" id="UP000588068">
    <property type="component" value="Unassembled WGS sequence"/>
</dbReference>
<accession>A0A841HNF7</accession>
<reference evidence="1 2" key="1">
    <citation type="submission" date="2020-08" db="EMBL/GenBank/DDBJ databases">
        <title>Genomic Encyclopedia of Type Strains, Phase IV (KMG-IV): sequencing the most valuable type-strain genomes for metagenomic binning, comparative biology and taxonomic classification.</title>
        <authorList>
            <person name="Goeker M."/>
        </authorList>
    </citation>
    <scope>NUCLEOTIDE SEQUENCE [LARGE SCALE GENOMIC DNA]</scope>
    <source>
        <strain evidence="1 2">DSM 26723</strain>
    </source>
</reference>
<dbReference type="PROSITE" id="PS51257">
    <property type="entry name" value="PROKAR_LIPOPROTEIN"/>
    <property type="match status" value="1"/>
</dbReference>
<dbReference type="EMBL" id="JACHHZ010000003">
    <property type="protein sequence ID" value="MBB6093879.1"/>
    <property type="molecule type" value="Genomic_DNA"/>
</dbReference>